<feature type="region of interest" description="Disordered" evidence="1">
    <location>
        <begin position="1"/>
        <end position="24"/>
    </location>
</feature>
<dbReference type="AlphaFoldDB" id="A0A1V9A4X5"/>
<protein>
    <submittedName>
        <fullName evidence="2">Uncharacterized protein</fullName>
    </submittedName>
</protein>
<proteinExistence type="predicted"/>
<gene>
    <name evidence="2" type="ORF">B1813_06845</name>
</gene>
<evidence type="ECO:0000313" key="2">
    <source>
        <dbReference type="EMBL" id="OQO91994.1"/>
    </source>
</evidence>
<dbReference type="Proteomes" id="UP000192591">
    <property type="component" value="Unassembled WGS sequence"/>
</dbReference>
<evidence type="ECO:0000313" key="3">
    <source>
        <dbReference type="Proteomes" id="UP000192591"/>
    </source>
</evidence>
<comment type="caution">
    <text evidence="2">The sequence shown here is derived from an EMBL/GenBank/DDBJ whole genome shotgun (WGS) entry which is preliminary data.</text>
</comment>
<name>A0A1V9A4X5_SACPI</name>
<feature type="region of interest" description="Disordered" evidence="1">
    <location>
        <begin position="70"/>
        <end position="92"/>
    </location>
</feature>
<keyword evidence="3" id="KW-1185">Reference proteome</keyword>
<dbReference type="RefSeq" id="WP_081191128.1">
    <property type="nucleotide sequence ID" value="NZ_MWIH01000005.1"/>
</dbReference>
<evidence type="ECO:0000256" key="1">
    <source>
        <dbReference type="SAM" id="MobiDB-lite"/>
    </source>
</evidence>
<feature type="compositionally biased region" description="Low complexity" evidence="1">
    <location>
        <begin position="1"/>
        <end position="13"/>
    </location>
</feature>
<organism evidence="2 3">
    <name type="scientific">Saccharomonospora piscinae</name>
    <dbReference type="NCBI Taxonomy" id="687388"/>
    <lineage>
        <taxon>Bacteria</taxon>
        <taxon>Bacillati</taxon>
        <taxon>Actinomycetota</taxon>
        <taxon>Actinomycetes</taxon>
        <taxon>Pseudonocardiales</taxon>
        <taxon>Pseudonocardiaceae</taxon>
        <taxon>Saccharomonospora</taxon>
    </lineage>
</organism>
<sequence length="92" mass="9519">MNKVEQAAQAAQAGHEGQLLPLRRDEPAAPALSAAWVAATAGVTLAATAIYQAGNAVTDYVGNHTNPEINPEALSGKSGTELLSIRQNGVRR</sequence>
<dbReference type="EMBL" id="MWIH01000005">
    <property type="protein sequence ID" value="OQO91994.1"/>
    <property type="molecule type" value="Genomic_DNA"/>
</dbReference>
<accession>A0A1V9A4X5</accession>
<reference evidence="2 3" key="1">
    <citation type="submission" date="2017-02" db="EMBL/GenBank/DDBJ databases">
        <title>Draft genome of Saccharomonospora sp. 154.</title>
        <authorList>
            <person name="Alonso-Carmona G.S."/>
            <person name="De La Haba R."/>
            <person name="Vera-Gargallo B."/>
            <person name="Sandoval-Trujillo A.H."/>
            <person name="Ramirez-Duran N."/>
            <person name="Ventosa A."/>
        </authorList>
    </citation>
    <scope>NUCLEOTIDE SEQUENCE [LARGE SCALE GENOMIC DNA]</scope>
    <source>
        <strain evidence="2 3">LRS4.154</strain>
    </source>
</reference>
<dbReference type="STRING" id="1962155.B1813_06845"/>